<keyword evidence="3" id="KW-1185">Reference proteome</keyword>
<dbReference type="Proteomes" id="UP000665561">
    <property type="component" value="Unassembled WGS sequence"/>
</dbReference>
<evidence type="ECO:0000313" key="3">
    <source>
        <dbReference type="Proteomes" id="UP000665561"/>
    </source>
</evidence>
<organism evidence="2 3">
    <name type="scientific">Paenibacillus glycinis</name>
    <dbReference type="NCBI Taxonomy" id="2697035"/>
    <lineage>
        <taxon>Bacteria</taxon>
        <taxon>Bacillati</taxon>
        <taxon>Bacillota</taxon>
        <taxon>Bacilli</taxon>
        <taxon>Bacillales</taxon>
        <taxon>Paenibacillaceae</taxon>
        <taxon>Paenibacillus</taxon>
    </lineage>
</organism>
<name>A0ABW9XM11_9BACL</name>
<evidence type="ECO:0008006" key="4">
    <source>
        <dbReference type="Google" id="ProtNLM"/>
    </source>
</evidence>
<dbReference type="RefSeq" id="WP_161742382.1">
    <property type="nucleotide sequence ID" value="NZ_JAAAMV010000003.1"/>
</dbReference>
<dbReference type="InterPro" id="IPR008773">
    <property type="entry name" value="PhnI"/>
</dbReference>
<feature type="compositionally biased region" description="Basic and acidic residues" evidence="1">
    <location>
        <begin position="358"/>
        <end position="369"/>
    </location>
</feature>
<evidence type="ECO:0000256" key="1">
    <source>
        <dbReference type="SAM" id="MobiDB-lite"/>
    </source>
</evidence>
<dbReference type="Pfam" id="PF05861">
    <property type="entry name" value="PhnI"/>
    <property type="match status" value="1"/>
</dbReference>
<dbReference type="EMBL" id="JAAAMV010000003">
    <property type="protein sequence ID" value="NBD23670.1"/>
    <property type="molecule type" value="Genomic_DNA"/>
</dbReference>
<reference evidence="2 3" key="1">
    <citation type="submission" date="2020-01" db="EMBL/GenBank/DDBJ databases">
        <title>Paenibacillus soybeanensis sp. nov. isolated from the nodules of soybean (Glycine max(L.) Merr).</title>
        <authorList>
            <person name="Wang H."/>
        </authorList>
    </citation>
    <scope>NUCLEOTIDE SEQUENCE [LARGE SCALE GENOMIC DNA]</scope>
    <source>
        <strain evidence="2 3">T1</strain>
    </source>
</reference>
<comment type="caution">
    <text evidence="2">The sequence shown here is derived from an EMBL/GenBank/DDBJ whole genome shotgun (WGS) entry which is preliminary data.</text>
</comment>
<protein>
    <recommendedName>
        <fullName evidence="4">Carbon-phosphorus lyase</fullName>
    </recommendedName>
</protein>
<feature type="compositionally biased region" description="Acidic residues" evidence="1">
    <location>
        <begin position="370"/>
        <end position="379"/>
    </location>
</feature>
<accession>A0ABW9XM11</accession>
<dbReference type="PIRSF" id="PIRSF007313">
    <property type="entry name" value="PhnI"/>
    <property type="match status" value="1"/>
</dbReference>
<feature type="region of interest" description="Disordered" evidence="1">
    <location>
        <begin position="358"/>
        <end position="392"/>
    </location>
</feature>
<gene>
    <name evidence="2" type="ORF">GT019_07280</name>
</gene>
<evidence type="ECO:0000313" key="2">
    <source>
        <dbReference type="EMBL" id="NBD23670.1"/>
    </source>
</evidence>
<sequence length="392" mass="43308">MAYVAVTGGREAIEKASELNHYYRLKESEEGLELGSIRKQMRLLIDKVMGEAGLYAPEYAALALKQGEGDPAEAVFLLRAYRSTLARNHVSRVTDTSSMRIIRRISSSFRDLPGGQVLGPTYDYTHRLLNFNLRSEGAEDIRAFMDRFAPAEGGPKLTEEPAFRKVADLLRDQGLMPPMKATLDTEPFDVTRRKVILPASRSARLQMLARGETGTMTALAYSSMRGYGSVHPTIGELRVGYAEVSIADPYGAGDPDDSLYLGEMLVTEVETINSFKQNEATGEVHFVMGYGLVTGQNELKAIAMAILERSLDTEGTAPAQDEEFVLTHIDGLESTGFVSHLKLPHYITFQSSLDRIRKAKGERERRQADTEEEKEDDEQQHEPAVGAAPGVS</sequence>
<proteinExistence type="predicted"/>